<dbReference type="InterPro" id="IPR050238">
    <property type="entry name" value="DNA_Rep/Repair_Clamp_Loader"/>
</dbReference>
<dbReference type="PANTHER" id="PTHR11669:SF8">
    <property type="entry name" value="DNA POLYMERASE III SUBUNIT DELTA"/>
    <property type="match status" value="1"/>
</dbReference>
<dbReference type="GO" id="GO:0009360">
    <property type="term" value="C:DNA polymerase III complex"/>
    <property type="evidence" value="ECO:0007669"/>
    <property type="project" value="InterPro"/>
</dbReference>
<reference evidence="9 10" key="2">
    <citation type="journal article" date="2016" name="Genome Announc.">
        <title>Draft Genome Sequence of Oceanobacillus picturae Heshi-B3, Isolated from Fermented Rice Bran in a Traditional Japanese Seafood Dish.</title>
        <authorList>
            <person name="Akuzawa S."/>
            <person name="Nagaoka J."/>
            <person name="Kanekatsu M."/>
            <person name="Kanesaki Y."/>
            <person name="Suzuki T."/>
        </authorList>
    </citation>
    <scope>NUCLEOTIDE SEQUENCE [LARGE SCALE GENOMIC DNA]</scope>
    <source>
        <strain evidence="9 10">Heshi-B3</strain>
    </source>
</reference>
<dbReference type="InterPro" id="IPR027417">
    <property type="entry name" value="P-loop_NTPase"/>
</dbReference>
<keyword evidence="5" id="KW-0235">DNA replication</keyword>
<organism evidence="9 10">
    <name type="scientific">Oceanobacillus picturae</name>
    <dbReference type="NCBI Taxonomy" id="171693"/>
    <lineage>
        <taxon>Bacteria</taxon>
        <taxon>Bacillati</taxon>
        <taxon>Bacillota</taxon>
        <taxon>Bacilli</taxon>
        <taxon>Bacillales</taxon>
        <taxon>Bacillaceae</taxon>
        <taxon>Oceanobacillus</taxon>
    </lineage>
</organism>
<dbReference type="OrthoDB" id="9810148at2"/>
<name>A0A0U9H5Y9_9BACI</name>
<dbReference type="GO" id="GO:0003677">
    <property type="term" value="F:DNA binding"/>
    <property type="evidence" value="ECO:0007669"/>
    <property type="project" value="InterPro"/>
</dbReference>
<keyword evidence="6" id="KW-0239">DNA-directed DNA polymerase</keyword>
<evidence type="ECO:0000313" key="10">
    <source>
        <dbReference type="Proteomes" id="UP000052946"/>
    </source>
</evidence>
<dbReference type="AlphaFoldDB" id="A0A0U9H5Y9"/>
<evidence type="ECO:0000256" key="5">
    <source>
        <dbReference type="ARBA" id="ARBA00022705"/>
    </source>
</evidence>
<dbReference type="FunFam" id="3.40.50.300:FF:001255">
    <property type="entry name" value="DNA polymerase III subunit delta"/>
    <property type="match status" value="1"/>
</dbReference>
<dbReference type="RefSeq" id="WP_058950205.1">
    <property type="nucleotide sequence ID" value="NZ_BBXV01000023.1"/>
</dbReference>
<dbReference type="Pfam" id="PF13177">
    <property type="entry name" value="DNA_pol3_delta2"/>
    <property type="match status" value="1"/>
</dbReference>
<dbReference type="GO" id="GO:0006261">
    <property type="term" value="P:DNA-templated DNA replication"/>
    <property type="evidence" value="ECO:0007669"/>
    <property type="project" value="TreeGrafter"/>
</dbReference>
<feature type="domain" description="DNA polymerase III delta subunit C-terminal" evidence="8">
    <location>
        <begin position="245"/>
        <end position="327"/>
    </location>
</feature>
<evidence type="ECO:0000313" key="9">
    <source>
        <dbReference type="EMBL" id="GAQ18078.1"/>
    </source>
</evidence>
<dbReference type="PANTHER" id="PTHR11669">
    <property type="entry name" value="REPLICATION FACTOR C / DNA POLYMERASE III GAMMA-TAU SUBUNIT"/>
    <property type="match status" value="1"/>
</dbReference>
<dbReference type="Proteomes" id="UP000052946">
    <property type="component" value="Unassembled WGS sequence"/>
</dbReference>
<evidence type="ECO:0000259" key="8">
    <source>
        <dbReference type="Pfam" id="PF09115"/>
    </source>
</evidence>
<evidence type="ECO:0000256" key="1">
    <source>
        <dbReference type="ARBA" id="ARBA00012417"/>
    </source>
</evidence>
<dbReference type="Pfam" id="PF09115">
    <property type="entry name" value="DNApol3-delta_C"/>
    <property type="match status" value="1"/>
</dbReference>
<reference evidence="10" key="1">
    <citation type="submission" date="2015-07" db="EMBL/GenBank/DDBJ databases">
        <title>Draft Genome Sequence of Oceanobacillus picturae Heshi-B3 that Was Isolated from Fermented Rice Bran with Aging Salted Mackerel, Which Was Named Heshiko as Traditional Fermented Seafood in Japan.</title>
        <authorList>
            <person name="Akuzawa S."/>
            <person name="Nakagawa J."/>
            <person name="Kanekatsu T."/>
            <person name="Kanesaki Y."/>
            <person name="Suzuki T."/>
        </authorList>
    </citation>
    <scope>NUCLEOTIDE SEQUENCE [LARGE SCALE GENOMIC DNA]</scope>
    <source>
        <strain evidence="10">Heshi-B3</strain>
    </source>
</reference>
<dbReference type="NCBIfam" id="NF005972">
    <property type="entry name" value="PRK08058.1"/>
    <property type="match status" value="1"/>
</dbReference>
<evidence type="ECO:0000256" key="7">
    <source>
        <dbReference type="ARBA" id="ARBA00049244"/>
    </source>
</evidence>
<comment type="catalytic activity">
    <reaction evidence="7">
        <text>DNA(n) + a 2'-deoxyribonucleoside 5'-triphosphate = DNA(n+1) + diphosphate</text>
        <dbReference type="Rhea" id="RHEA:22508"/>
        <dbReference type="Rhea" id="RHEA-COMP:17339"/>
        <dbReference type="Rhea" id="RHEA-COMP:17340"/>
        <dbReference type="ChEBI" id="CHEBI:33019"/>
        <dbReference type="ChEBI" id="CHEBI:61560"/>
        <dbReference type="ChEBI" id="CHEBI:173112"/>
        <dbReference type="EC" id="2.7.7.7"/>
    </reaction>
</comment>
<dbReference type="GO" id="GO:0003887">
    <property type="term" value="F:DNA-directed DNA polymerase activity"/>
    <property type="evidence" value="ECO:0007669"/>
    <property type="project" value="UniProtKB-KW"/>
</dbReference>
<gene>
    <name evidence="9" type="ORF">OPHB3_2017</name>
</gene>
<protein>
    <recommendedName>
        <fullName evidence="2">DNA polymerase III subunit delta'</fullName>
        <ecNumber evidence="1">2.7.7.7</ecNumber>
    </recommendedName>
</protein>
<dbReference type="Gene3D" id="1.20.272.10">
    <property type="match status" value="1"/>
</dbReference>
<dbReference type="NCBIfam" id="TIGR00678">
    <property type="entry name" value="holB"/>
    <property type="match status" value="1"/>
</dbReference>
<proteinExistence type="predicted"/>
<sequence>MMNWSEIAEVQPLASRIITNSIKKDRISHAYLLHGARGTGKEAIAQLIAKNLFCEKLAGLEPCNQCNACRRIASGNHPDVHWVEPEGKSIKIEQIRNLQKEFSYSGMESTRKVYVIKGAETLTVNAANRILKFLEEPSKQTTAIMLTENSHAILPTIRSRCQIIDLQPLNIVQFERKLVENGLSKSTAKLMGALTNNLDDAIARSNDEWFATARKIVVQLIEMFADNPQDVYLFIHNHWVVHFKERTEQEEGLDLLLLAFKDVLYYHIGNESEMVFFTNQEQLLEKAALSFSQEELLTNLNAIMQAKRKLKQNVNPTLVMEQLTLHIQR</sequence>
<evidence type="ECO:0000256" key="2">
    <source>
        <dbReference type="ARBA" id="ARBA00014363"/>
    </source>
</evidence>
<keyword evidence="3" id="KW-0808">Transferase</keyword>
<dbReference type="InterPro" id="IPR015199">
    <property type="entry name" value="DNA_pol_III_delta_C"/>
</dbReference>
<keyword evidence="4" id="KW-0548">Nucleotidyltransferase</keyword>
<dbReference type="Gene3D" id="3.40.50.300">
    <property type="entry name" value="P-loop containing nucleotide triphosphate hydrolases"/>
    <property type="match status" value="1"/>
</dbReference>
<dbReference type="InterPro" id="IPR004622">
    <property type="entry name" value="DNA_pol_HolB"/>
</dbReference>
<evidence type="ECO:0000256" key="6">
    <source>
        <dbReference type="ARBA" id="ARBA00022932"/>
    </source>
</evidence>
<accession>A0A0U9H5Y9</accession>
<comment type="caution">
    <text evidence="9">The sequence shown here is derived from an EMBL/GenBank/DDBJ whole genome shotgun (WGS) entry which is preliminary data.</text>
</comment>
<dbReference type="SUPFAM" id="SSF52540">
    <property type="entry name" value="P-loop containing nucleoside triphosphate hydrolases"/>
    <property type="match status" value="1"/>
</dbReference>
<evidence type="ECO:0000256" key="4">
    <source>
        <dbReference type="ARBA" id="ARBA00022695"/>
    </source>
</evidence>
<dbReference type="EMBL" id="BBXV01000023">
    <property type="protein sequence ID" value="GAQ18078.1"/>
    <property type="molecule type" value="Genomic_DNA"/>
</dbReference>
<evidence type="ECO:0000256" key="3">
    <source>
        <dbReference type="ARBA" id="ARBA00022679"/>
    </source>
</evidence>
<dbReference type="EC" id="2.7.7.7" evidence="1"/>
<dbReference type="GO" id="GO:0008408">
    <property type="term" value="F:3'-5' exonuclease activity"/>
    <property type="evidence" value="ECO:0007669"/>
    <property type="project" value="InterPro"/>
</dbReference>